<proteinExistence type="predicted"/>
<feature type="region of interest" description="Disordered" evidence="1">
    <location>
        <begin position="24"/>
        <end position="48"/>
    </location>
</feature>
<sequence length="356" mass="39779">MQCSLLAQKYNLFLKYMANGRKQGNVRRGARSYRPSAKGSSKGLTKTEKKQVSTIAKKAVTSMAESKYFNVREVSPEVVNAAWKISTDYSDVGVWGYTTGYNRQTNQSDQQKIMRYGVSTVDGTEISMTNLRMNRVFLNDDTNEALRAFAIEGQTLRPAFNECQWFLNHVAQSTDLDAMKGLQYRLRCVRVTPRAIKGSFQDIDPEQDLFLNQYNQAFGIASTDAVGTSALEHQHYIHLAKVNSRKYKVHQDKFYTVAPAAMYAEVSAGASGAYLVTDNAPGCMTMTTTHNIGKELFYPIPNREDANEMYPTSGFVPEFILWHVIALGDNETASAARATPLGMTIAPRPVSTFKDF</sequence>
<evidence type="ECO:0000256" key="1">
    <source>
        <dbReference type="SAM" id="MobiDB-lite"/>
    </source>
</evidence>
<reference evidence="2" key="1">
    <citation type="journal article" date="2017" name="PLoS ONE">
        <title>Novel circular single-stranded DNA viruses among an asteroid, echinoid and holothurian (Phylum: Echinodermata).</title>
        <authorList>
            <person name="Jackson E.W."/>
            <person name="Bistolas K.S.I."/>
            <person name="Button J.B."/>
            <person name="Hewson I."/>
        </authorList>
    </citation>
    <scope>NUCLEOTIDE SEQUENCE</scope>
</reference>
<protein>
    <submittedName>
        <fullName evidence="2">Putative capsid protein</fullName>
    </submittedName>
</protein>
<accession>A0A1I9XGD4</accession>
<evidence type="ECO:0000313" key="2">
    <source>
        <dbReference type="EMBL" id="APA62656.1"/>
    </source>
</evidence>
<name>A0A1I9XGD4_9VIRU</name>
<dbReference type="EMBL" id="KX246260">
    <property type="protein sequence ID" value="APA62656.1"/>
    <property type="molecule type" value="Genomic_DNA"/>
</dbReference>
<organism evidence="2">
    <name type="scientific">uncultured virus</name>
    <dbReference type="NCBI Taxonomy" id="340016"/>
    <lineage>
        <taxon>Viruses</taxon>
        <taxon>environmental samples</taxon>
    </lineage>
</organism>